<sequence length="576" mass="65656">MKNRLGFTPSRSIIALSALLALAACNNDEQSKNSITPQDRNPSLFFDYGSQWSYLDQGLAISNEWNQVGFDDSDWKNGQGIFFYGYDHAVEGNTILADYKAMGFVDATPSAYYFRKKVNVADISTLGDVYLNMKMDDAAAIYVNGQEIARSPLLPKYEVLTHTTSPLRYSKYGEDAEHTFILPSESFSQGENVIAVALFNQVNHRTNDVQFNVALNATFDYTGEPDGPYVTIGDTGEVTIDGINRNGLYSDTYTNISEAQVTVELPDELGSFSVELQNSYIPPEFQYEKPEQFFVTSDFEGQINALVYMLIEAGIMDKDYNWIYGNGHLFHLGDLFDRGAYVTESLWLFYHLENQAKVAGGDVHFILGNHDMMNFYGDFRYVHERYFENLSLMGKDFFELHSKNTVLGQWLRSKNLMEIAGDTLFVHAGFNLDVIEALENQTLLLEDINTYGRRHLDEGYVRYDDNGSLIKDAYYLPSRLYWDRSVPDGDLTQAELERGLATFGSSQMIIGHTVFDQPSYLYDYHVIAADVDHNQNFNEEGRVQGLEFYYNHYNHFVADKNLGVMRLPVYLTQPRQ</sequence>
<evidence type="ECO:0000259" key="2">
    <source>
        <dbReference type="Pfam" id="PF00149"/>
    </source>
</evidence>
<dbReference type="RefSeq" id="WP_372264532.1">
    <property type="nucleotide sequence ID" value="NZ_JBFRUW010000003.1"/>
</dbReference>
<keyword evidence="1" id="KW-0732">Signal</keyword>
<dbReference type="InterPro" id="IPR029052">
    <property type="entry name" value="Metallo-depent_PP-like"/>
</dbReference>
<accession>A0ABV4N6D7</accession>
<dbReference type="PANTHER" id="PTHR46546">
    <property type="entry name" value="SHEWANELLA-LIKE PROTEIN PHOSPHATASE 1"/>
    <property type="match status" value="1"/>
</dbReference>
<dbReference type="InterPro" id="IPR004843">
    <property type="entry name" value="Calcineurin-like_PHP"/>
</dbReference>
<feature type="chain" id="PRO_5045611766" evidence="1">
    <location>
        <begin position="24"/>
        <end position="576"/>
    </location>
</feature>
<reference evidence="3 4" key="1">
    <citation type="journal article" date="2024" name="ISME J.">
        <title>Tailless and filamentous prophages are predominant in marine Vibrio.</title>
        <authorList>
            <person name="Steensen K."/>
            <person name="Seneca J."/>
            <person name="Bartlau N."/>
            <person name="Yu X.A."/>
            <person name="Hussain F.A."/>
            <person name="Polz M.F."/>
        </authorList>
    </citation>
    <scope>NUCLEOTIDE SEQUENCE [LARGE SCALE GENOMIC DNA]</scope>
    <source>
        <strain evidence="3 4">10N.222.51.A1</strain>
    </source>
</reference>
<feature type="signal peptide" evidence="1">
    <location>
        <begin position="1"/>
        <end position="23"/>
    </location>
</feature>
<organism evidence="3 4">
    <name type="scientific">Vibrio gallaecicus</name>
    <dbReference type="NCBI Taxonomy" id="552386"/>
    <lineage>
        <taxon>Bacteria</taxon>
        <taxon>Pseudomonadati</taxon>
        <taxon>Pseudomonadota</taxon>
        <taxon>Gammaproteobacteria</taxon>
        <taxon>Vibrionales</taxon>
        <taxon>Vibrionaceae</taxon>
        <taxon>Vibrio</taxon>
    </lineage>
</organism>
<keyword evidence="4" id="KW-1185">Reference proteome</keyword>
<dbReference type="Proteomes" id="UP001570417">
    <property type="component" value="Unassembled WGS sequence"/>
</dbReference>
<dbReference type="PANTHER" id="PTHR46546:SF4">
    <property type="entry name" value="SHEWANELLA-LIKE PROTEIN PHOSPHATASE 1"/>
    <property type="match status" value="1"/>
</dbReference>
<dbReference type="PROSITE" id="PS51257">
    <property type="entry name" value="PROKAR_LIPOPROTEIN"/>
    <property type="match status" value="1"/>
</dbReference>
<protein>
    <submittedName>
        <fullName evidence="3">Metallophosphoesterase</fullName>
    </submittedName>
</protein>
<dbReference type="Pfam" id="PF00149">
    <property type="entry name" value="Metallophos"/>
    <property type="match status" value="1"/>
</dbReference>
<dbReference type="Gene3D" id="3.60.21.10">
    <property type="match status" value="1"/>
</dbReference>
<evidence type="ECO:0000256" key="1">
    <source>
        <dbReference type="SAM" id="SignalP"/>
    </source>
</evidence>
<dbReference type="EMBL" id="JBFRUW010000003">
    <property type="protein sequence ID" value="MFA0566872.1"/>
    <property type="molecule type" value="Genomic_DNA"/>
</dbReference>
<name>A0ABV4N6D7_9VIBR</name>
<dbReference type="Gene3D" id="2.60.120.260">
    <property type="entry name" value="Galactose-binding domain-like"/>
    <property type="match status" value="1"/>
</dbReference>
<evidence type="ECO:0000313" key="4">
    <source>
        <dbReference type="Proteomes" id="UP001570417"/>
    </source>
</evidence>
<proteinExistence type="predicted"/>
<feature type="domain" description="Calcineurin-like phosphoesterase" evidence="2">
    <location>
        <begin position="294"/>
        <end position="442"/>
    </location>
</feature>
<dbReference type="SUPFAM" id="SSF56300">
    <property type="entry name" value="Metallo-dependent phosphatases"/>
    <property type="match status" value="1"/>
</dbReference>
<gene>
    <name evidence="3" type="ORF">AB4566_01135</name>
</gene>
<evidence type="ECO:0000313" key="3">
    <source>
        <dbReference type="EMBL" id="MFA0566872.1"/>
    </source>
</evidence>
<comment type="caution">
    <text evidence="3">The sequence shown here is derived from an EMBL/GenBank/DDBJ whole genome shotgun (WGS) entry which is preliminary data.</text>
</comment>